<evidence type="ECO:0000256" key="1">
    <source>
        <dbReference type="ARBA" id="ARBA00004571"/>
    </source>
</evidence>
<name>A0A133Q7F3_9BACT</name>
<dbReference type="PROSITE" id="PS52016">
    <property type="entry name" value="TONB_DEPENDENT_REC_3"/>
    <property type="match status" value="1"/>
</dbReference>
<dbReference type="Proteomes" id="UP000070533">
    <property type="component" value="Unassembled WGS sequence"/>
</dbReference>
<dbReference type="Pfam" id="PF07715">
    <property type="entry name" value="Plug"/>
    <property type="match status" value="1"/>
</dbReference>
<evidence type="ECO:0000259" key="14">
    <source>
        <dbReference type="Pfam" id="PF07715"/>
    </source>
</evidence>
<feature type="domain" description="TonB-dependent receptor-like beta-barrel" evidence="13">
    <location>
        <begin position="274"/>
        <end position="626"/>
    </location>
</feature>
<proteinExistence type="inferred from homology"/>
<evidence type="ECO:0000256" key="9">
    <source>
        <dbReference type="ARBA" id="ARBA00023237"/>
    </source>
</evidence>
<dbReference type="InterPro" id="IPR012910">
    <property type="entry name" value="Plug_dom"/>
</dbReference>
<dbReference type="PANTHER" id="PTHR30069:SF29">
    <property type="entry name" value="HEMOGLOBIN AND HEMOGLOBIN-HAPTOGLOBIN-BINDING PROTEIN 1-RELATED"/>
    <property type="match status" value="1"/>
</dbReference>
<feature type="signal peptide" evidence="12">
    <location>
        <begin position="1"/>
        <end position="21"/>
    </location>
</feature>
<comment type="caution">
    <text evidence="15">The sequence shown here is derived from an EMBL/GenBank/DDBJ whole genome shotgun (WGS) entry which is preliminary data.</text>
</comment>
<protein>
    <submittedName>
        <fullName evidence="15">TonB-dependent receptor</fullName>
    </submittedName>
</protein>
<evidence type="ECO:0000256" key="7">
    <source>
        <dbReference type="ARBA" id="ARBA00023136"/>
    </source>
</evidence>
<evidence type="ECO:0000256" key="4">
    <source>
        <dbReference type="ARBA" id="ARBA00022692"/>
    </source>
</evidence>
<dbReference type="Gene3D" id="2.170.130.10">
    <property type="entry name" value="TonB-dependent receptor, plug domain"/>
    <property type="match status" value="1"/>
</dbReference>
<dbReference type="EMBL" id="LRQG01000105">
    <property type="protein sequence ID" value="KXA38811.1"/>
    <property type="molecule type" value="Genomic_DNA"/>
</dbReference>
<dbReference type="RefSeq" id="WP_060940720.1">
    <property type="nucleotide sequence ID" value="NZ_KQ957252.1"/>
</dbReference>
<dbReference type="CDD" id="cd01347">
    <property type="entry name" value="ligand_gated_channel"/>
    <property type="match status" value="1"/>
</dbReference>
<keyword evidence="7 10" id="KW-0472">Membrane</keyword>
<dbReference type="PATRIC" id="fig|28128.5.peg.1475"/>
<keyword evidence="4 10" id="KW-0812">Transmembrane</keyword>
<gene>
    <name evidence="15" type="ORF">HMPREF3226_01443</name>
</gene>
<organism evidence="15 16">
    <name type="scientific">Prevotella corporis</name>
    <dbReference type="NCBI Taxonomy" id="28128"/>
    <lineage>
        <taxon>Bacteria</taxon>
        <taxon>Pseudomonadati</taxon>
        <taxon>Bacteroidota</taxon>
        <taxon>Bacteroidia</taxon>
        <taxon>Bacteroidales</taxon>
        <taxon>Prevotellaceae</taxon>
        <taxon>Prevotella</taxon>
    </lineage>
</organism>
<evidence type="ECO:0000313" key="15">
    <source>
        <dbReference type="EMBL" id="KXA38811.1"/>
    </source>
</evidence>
<keyword evidence="16" id="KW-1185">Reference proteome</keyword>
<evidence type="ECO:0000256" key="11">
    <source>
        <dbReference type="RuleBase" id="RU003357"/>
    </source>
</evidence>
<evidence type="ECO:0000256" key="3">
    <source>
        <dbReference type="ARBA" id="ARBA00022452"/>
    </source>
</evidence>
<dbReference type="OrthoDB" id="9764669at2"/>
<evidence type="ECO:0000256" key="8">
    <source>
        <dbReference type="ARBA" id="ARBA00023170"/>
    </source>
</evidence>
<keyword evidence="9 10" id="KW-0998">Cell outer membrane</keyword>
<accession>A0A133Q7F3</accession>
<keyword evidence="3 10" id="KW-1134">Transmembrane beta strand</keyword>
<dbReference type="GO" id="GO:0015344">
    <property type="term" value="F:siderophore uptake transmembrane transporter activity"/>
    <property type="evidence" value="ECO:0007669"/>
    <property type="project" value="TreeGrafter"/>
</dbReference>
<evidence type="ECO:0000256" key="10">
    <source>
        <dbReference type="PROSITE-ProRule" id="PRU01360"/>
    </source>
</evidence>
<keyword evidence="6 11" id="KW-0798">TonB box</keyword>
<dbReference type="GO" id="GO:0009279">
    <property type="term" value="C:cell outer membrane"/>
    <property type="evidence" value="ECO:0007669"/>
    <property type="project" value="UniProtKB-SubCell"/>
</dbReference>
<evidence type="ECO:0000259" key="13">
    <source>
        <dbReference type="Pfam" id="PF00593"/>
    </source>
</evidence>
<keyword evidence="5 12" id="KW-0732">Signal</keyword>
<dbReference type="InterPro" id="IPR000531">
    <property type="entry name" value="Beta-barrel_TonB"/>
</dbReference>
<dbReference type="AlphaFoldDB" id="A0A133Q7F3"/>
<evidence type="ECO:0000313" key="16">
    <source>
        <dbReference type="Proteomes" id="UP000070533"/>
    </source>
</evidence>
<dbReference type="STRING" id="28128.HMPREF3226_01443"/>
<feature type="chain" id="PRO_5007458700" evidence="12">
    <location>
        <begin position="22"/>
        <end position="658"/>
    </location>
</feature>
<dbReference type="eggNOG" id="COG4771">
    <property type="taxonomic scope" value="Bacteria"/>
</dbReference>
<evidence type="ECO:0000256" key="2">
    <source>
        <dbReference type="ARBA" id="ARBA00022448"/>
    </source>
</evidence>
<keyword evidence="8 15" id="KW-0675">Receptor</keyword>
<feature type="domain" description="TonB-dependent receptor plug" evidence="14">
    <location>
        <begin position="52"/>
        <end position="155"/>
    </location>
</feature>
<dbReference type="GO" id="GO:0044718">
    <property type="term" value="P:siderophore transmembrane transport"/>
    <property type="evidence" value="ECO:0007669"/>
    <property type="project" value="TreeGrafter"/>
</dbReference>
<reference evidence="16" key="1">
    <citation type="submission" date="2016-01" db="EMBL/GenBank/DDBJ databases">
        <authorList>
            <person name="Mitreva M."/>
            <person name="Pepin K.H."/>
            <person name="Mihindukulasuriya K.A."/>
            <person name="Fulton R."/>
            <person name="Fronick C."/>
            <person name="O'Laughlin M."/>
            <person name="Miner T."/>
            <person name="Herter B."/>
            <person name="Rosa B.A."/>
            <person name="Cordes M."/>
            <person name="Tomlinson C."/>
            <person name="Wollam A."/>
            <person name="Palsikar V.B."/>
            <person name="Mardis E.R."/>
            <person name="Wilson R.K."/>
        </authorList>
    </citation>
    <scope>NUCLEOTIDE SEQUENCE [LARGE SCALE GENOMIC DNA]</scope>
    <source>
        <strain evidence="16">MJR7716</strain>
    </source>
</reference>
<sequence length="658" mass="74487">MRGKTILSSLLLMLSAMPAHCDDNIPADSIWRNVDLEQVVVTGTRTPKLLAQTPVLTQVISQKDIQKADATDLKDLLQQVMPGVEFSYAMNQQVHLNLSGFGGQNVLILVDGERLAGETMDNVDFARIGMDNVDHIEIVKGAASALYGSNANGGVVNIITKKATRKFAMNVNGRWGKHGEQRYRLAWLQGGRKWNNHFALVKNKTDNYDVHGGDNPVTRVVTTIYGDNVWSAKNKLTYKPSENLLLSARAGYFFRSLVREADIPEHYRAFSGGLSSEWNLGKGGQLTANYAFDQYDKSIYQTKNKLDIRNYSNVQNSVRLLYTLNLRGEDVLSAGADYMHDYILNTHLEGKERKQDAFDAFVQYDWNIDKAWELVGALRYDFFSDHNISQLTPKINLRYTPIRNFNIRLGYGMGFRAPTLKEKYYNFDMSGIWIVEGNQNLKPEHSHNFNLSAEYTKGRYTLTTSGYYNYVTNKIATGAPYYADAADKQPRLPYINLANYNVTGFDATIQARWCNGISVRLSYAYVNELLPKDKDGNTINNQYIPARKHSLTAHADWDHTFTGNYAINIGLDGRCLSAVDSKEYVNYYDISKGTANIHYPAYSLWKLSMTHRIGKAFKVTTTIDNLLNYKPEYYYLNCPLTDGMSLIIGLSVDIDKLF</sequence>
<dbReference type="Gene3D" id="2.40.170.20">
    <property type="entry name" value="TonB-dependent receptor, beta-barrel domain"/>
    <property type="match status" value="1"/>
</dbReference>
<dbReference type="Pfam" id="PF00593">
    <property type="entry name" value="TonB_dep_Rec_b-barrel"/>
    <property type="match status" value="1"/>
</dbReference>
<evidence type="ECO:0000256" key="5">
    <source>
        <dbReference type="ARBA" id="ARBA00022729"/>
    </source>
</evidence>
<comment type="subcellular location">
    <subcellularLocation>
        <location evidence="1 10">Cell outer membrane</location>
        <topology evidence="1 10">Multi-pass membrane protein</topology>
    </subcellularLocation>
</comment>
<comment type="similarity">
    <text evidence="10 11">Belongs to the TonB-dependent receptor family.</text>
</comment>
<dbReference type="InterPro" id="IPR039426">
    <property type="entry name" value="TonB-dep_rcpt-like"/>
</dbReference>
<dbReference type="PANTHER" id="PTHR30069">
    <property type="entry name" value="TONB-DEPENDENT OUTER MEMBRANE RECEPTOR"/>
    <property type="match status" value="1"/>
</dbReference>
<dbReference type="SUPFAM" id="SSF56935">
    <property type="entry name" value="Porins"/>
    <property type="match status" value="1"/>
</dbReference>
<evidence type="ECO:0000256" key="12">
    <source>
        <dbReference type="SAM" id="SignalP"/>
    </source>
</evidence>
<dbReference type="InterPro" id="IPR036942">
    <property type="entry name" value="Beta-barrel_TonB_sf"/>
</dbReference>
<evidence type="ECO:0000256" key="6">
    <source>
        <dbReference type="ARBA" id="ARBA00023077"/>
    </source>
</evidence>
<dbReference type="InterPro" id="IPR037066">
    <property type="entry name" value="Plug_dom_sf"/>
</dbReference>
<keyword evidence="2 10" id="KW-0813">Transport</keyword>